<dbReference type="EMBL" id="LAYY01000002">
    <property type="protein sequence ID" value="KKK39681.1"/>
    <property type="molecule type" value="Genomic_DNA"/>
</dbReference>
<proteinExistence type="predicted"/>
<dbReference type="AlphaFoldDB" id="A0A0M2T121"/>
<name>A0A0M2T121_9BACI</name>
<dbReference type="RefSeq" id="WP_046522253.1">
    <property type="nucleotide sequence ID" value="NZ_LAYY01000002.1"/>
</dbReference>
<comment type="caution">
    <text evidence="1">The sequence shown here is derived from an EMBL/GenBank/DDBJ whole genome shotgun (WGS) entry which is preliminary data.</text>
</comment>
<gene>
    <name evidence="1" type="ORF">WQ57_03045</name>
</gene>
<evidence type="ECO:0000313" key="1">
    <source>
        <dbReference type="EMBL" id="KKK39681.1"/>
    </source>
</evidence>
<protein>
    <submittedName>
        <fullName evidence="1">Uncharacterized protein</fullName>
    </submittedName>
</protein>
<keyword evidence="2" id="KW-1185">Reference proteome</keyword>
<evidence type="ECO:0000313" key="2">
    <source>
        <dbReference type="Proteomes" id="UP000034166"/>
    </source>
</evidence>
<dbReference type="PATRIC" id="fig|1408103.3.peg.688"/>
<reference evidence="1 2" key="1">
    <citation type="submission" date="2015-04" db="EMBL/GenBank/DDBJ databases">
        <title>Taxonomic description and genome sequence of Bacillus campisalis sp. nov., a novel member of the genus Bacillus isolated from solar saltern.</title>
        <authorList>
            <person name="Mathan Kumar R."/>
            <person name="Kaur G."/>
            <person name="Kumar A."/>
            <person name="Singh N.K."/>
            <person name="Kaur N."/>
            <person name="Kumar N."/>
            <person name="Mayilraj S."/>
        </authorList>
    </citation>
    <scope>NUCLEOTIDE SEQUENCE [LARGE SCALE GENOMIC DNA]</scope>
    <source>
        <strain evidence="1 2">SA2-6</strain>
    </source>
</reference>
<accession>A0A0M2T121</accession>
<organism evidence="1 2">
    <name type="scientific">Mesobacillus campisalis</name>
    <dbReference type="NCBI Taxonomy" id="1408103"/>
    <lineage>
        <taxon>Bacteria</taxon>
        <taxon>Bacillati</taxon>
        <taxon>Bacillota</taxon>
        <taxon>Bacilli</taxon>
        <taxon>Bacillales</taxon>
        <taxon>Bacillaceae</taxon>
        <taxon>Mesobacillus</taxon>
    </lineage>
</organism>
<sequence>MVTAILIPAIFLYFYWVTRKEMKKNEAEWIALASIPEESFIQGTVLEVQVEKERFYYHRFNHVLTIKIQSGKNIFFCQKVTPLTREVDIPQVRIGESVVLYGNWKTGSFRINRIIICT</sequence>
<dbReference type="OrthoDB" id="2917898at2"/>
<dbReference type="Proteomes" id="UP000034166">
    <property type="component" value="Unassembled WGS sequence"/>
</dbReference>